<dbReference type="SUPFAM" id="SSF48264">
    <property type="entry name" value="Cytochrome P450"/>
    <property type="match status" value="1"/>
</dbReference>
<name>A0A1M7PFJ7_9ACTN</name>
<keyword evidence="3" id="KW-1185">Reference proteome</keyword>
<evidence type="ECO:0000313" key="2">
    <source>
        <dbReference type="EMBL" id="SHN15832.1"/>
    </source>
</evidence>
<dbReference type="OrthoDB" id="3209493at2"/>
<dbReference type="AlphaFoldDB" id="A0A1M7PFJ7"/>
<dbReference type="EMBL" id="FRCS01000003">
    <property type="protein sequence ID" value="SHN15832.1"/>
    <property type="molecule type" value="Genomic_DNA"/>
</dbReference>
<dbReference type="GO" id="GO:0005506">
    <property type="term" value="F:iron ion binding"/>
    <property type="evidence" value="ECO:0007669"/>
    <property type="project" value="InterPro"/>
</dbReference>
<dbReference type="Proteomes" id="UP000184440">
    <property type="component" value="Unassembled WGS sequence"/>
</dbReference>
<dbReference type="InterPro" id="IPR036396">
    <property type="entry name" value="Cyt_P450_sf"/>
</dbReference>
<dbReference type="STRING" id="134849.SAMN05443668_103307"/>
<organism evidence="2 3">
    <name type="scientific">Cryptosporangium aurantiacum</name>
    <dbReference type="NCBI Taxonomy" id="134849"/>
    <lineage>
        <taxon>Bacteria</taxon>
        <taxon>Bacillati</taxon>
        <taxon>Actinomycetota</taxon>
        <taxon>Actinomycetes</taxon>
        <taxon>Cryptosporangiales</taxon>
        <taxon>Cryptosporangiaceae</taxon>
        <taxon>Cryptosporangium</taxon>
    </lineage>
</organism>
<evidence type="ECO:0008006" key="4">
    <source>
        <dbReference type="Google" id="ProtNLM"/>
    </source>
</evidence>
<comment type="similarity">
    <text evidence="1">Belongs to the cytochrome P450 family.</text>
</comment>
<protein>
    <recommendedName>
        <fullName evidence="4">Cytochrome P450</fullName>
    </recommendedName>
</protein>
<dbReference type="GO" id="GO:0020037">
    <property type="term" value="F:heme binding"/>
    <property type="evidence" value="ECO:0007669"/>
    <property type="project" value="InterPro"/>
</dbReference>
<dbReference type="PANTHER" id="PTHR46696">
    <property type="entry name" value="P450, PUTATIVE (EUROFUNG)-RELATED"/>
    <property type="match status" value="1"/>
</dbReference>
<sequence>MIALGETDSFDTNLDHHGEEFREHNYARLAELRERSPVAKTSAWDGFWFVTSYDAVFDAIRDPELFSNHPAKSIPPSANPPPFIPIDLDPPRLQKYRKLLLPAMSPTAAENQRAELTAITNSLIDAFIERGTADLAEDLFTPLPARWVLRLLGFDEDRWPDWISWLHALVHDRASDMEKTIAAAAHIYGTIAQEIVVRRDARRPGLLSDLMAAEVDGIPLDDEELSGIAVLLLLGGMDTTAGLAGNALLRIDADPALRRRLIEDPAVLDAAAEEFLRHDTPTQGLARVVTRDAQFHGKQLREGDRVMLMYAAANRDPAVFDRPDEIVLDRPSNRHMGFALGVHRCLGSNFARVMFKTMISETLRRMPDVRVDGPIERLPDAGDVYAVKHLPVRFTPGPLENPIVPPYVSAGADRVDDR</sequence>
<proteinExistence type="inferred from homology"/>
<dbReference type="GO" id="GO:0004497">
    <property type="term" value="F:monooxygenase activity"/>
    <property type="evidence" value="ECO:0007669"/>
    <property type="project" value="InterPro"/>
</dbReference>
<reference evidence="2 3" key="1">
    <citation type="submission" date="2016-11" db="EMBL/GenBank/DDBJ databases">
        <authorList>
            <person name="Jaros S."/>
            <person name="Januszkiewicz K."/>
            <person name="Wedrychowicz H."/>
        </authorList>
    </citation>
    <scope>NUCLEOTIDE SEQUENCE [LARGE SCALE GENOMIC DNA]</scope>
    <source>
        <strain evidence="2 3">DSM 46144</strain>
    </source>
</reference>
<gene>
    <name evidence="2" type="ORF">SAMN05443668_103307</name>
</gene>
<dbReference type="InterPro" id="IPR002397">
    <property type="entry name" value="Cyt_P450_B"/>
</dbReference>
<dbReference type="GO" id="GO:0016705">
    <property type="term" value="F:oxidoreductase activity, acting on paired donors, with incorporation or reduction of molecular oxygen"/>
    <property type="evidence" value="ECO:0007669"/>
    <property type="project" value="InterPro"/>
</dbReference>
<evidence type="ECO:0000256" key="1">
    <source>
        <dbReference type="ARBA" id="ARBA00010617"/>
    </source>
</evidence>
<dbReference type="RefSeq" id="WP_084740947.1">
    <property type="nucleotide sequence ID" value="NZ_FRCS01000003.1"/>
</dbReference>
<accession>A0A1M7PFJ7</accession>
<dbReference type="Gene3D" id="1.10.630.10">
    <property type="entry name" value="Cytochrome P450"/>
    <property type="match status" value="1"/>
</dbReference>
<dbReference type="Pfam" id="PF00067">
    <property type="entry name" value="p450"/>
    <property type="match status" value="1"/>
</dbReference>
<dbReference type="PRINTS" id="PR00359">
    <property type="entry name" value="BP450"/>
</dbReference>
<dbReference type="PANTHER" id="PTHR46696:SF6">
    <property type="entry name" value="P450, PUTATIVE (EUROFUNG)-RELATED"/>
    <property type="match status" value="1"/>
</dbReference>
<dbReference type="InterPro" id="IPR001128">
    <property type="entry name" value="Cyt_P450"/>
</dbReference>
<evidence type="ECO:0000313" key="3">
    <source>
        <dbReference type="Proteomes" id="UP000184440"/>
    </source>
</evidence>